<organism evidence="3 4">
    <name type="scientific">Linderina pennispora</name>
    <dbReference type="NCBI Taxonomy" id="61395"/>
    <lineage>
        <taxon>Eukaryota</taxon>
        <taxon>Fungi</taxon>
        <taxon>Fungi incertae sedis</taxon>
        <taxon>Zoopagomycota</taxon>
        <taxon>Kickxellomycotina</taxon>
        <taxon>Kickxellomycetes</taxon>
        <taxon>Kickxellales</taxon>
        <taxon>Kickxellaceae</taxon>
        <taxon>Linderina</taxon>
    </lineage>
</organism>
<feature type="transmembrane region" description="Helical" evidence="2">
    <location>
        <begin position="502"/>
        <end position="523"/>
    </location>
</feature>
<dbReference type="GO" id="GO:0070772">
    <property type="term" value="C:PAS complex"/>
    <property type="evidence" value="ECO:0007669"/>
    <property type="project" value="TreeGrafter"/>
</dbReference>
<evidence type="ECO:0000313" key="3">
    <source>
        <dbReference type="EMBL" id="ORX72041.1"/>
    </source>
</evidence>
<feature type="compositionally biased region" description="Basic and acidic residues" evidence="1">
    <location>
        <begin position="66"/>
        <end position="78"/>
    </location>
</feature>
<name>A0A1Y1WET0_9FUNG</name>
<feature type="region of interest" description="Disordered" evidence="1">
    <location>
        <begin position="31"/>
        <end position="53"/>
    </location>
</feature>
<keyword evidence="4" id="KW-1185">Reference proteome</keyword>
<dbReference type="PANTHER" id="PTHR28258">
    <property type="entry name" value="VACUOLAR SEGREGATION PROTEIN 7"/>
    <property type="match status" value="1"/>
</dbReference>
<dbReference type="GO" id="GO:0000011">
    <property type="term" value="P:vacuole inheritance"/>
    <property type="evidence" value="ECO:0007669"/>
    <property type="project" value="TreeGrafter"/>
</dbReference>
<evidence type="ECO:0000313" key="4">
    <source>
        <dbReference type="Proteomes" id="UP000193922"/>
    </source>
</evidence>
<feature type="compositionally biased region" description="Polar residues" evidence="1">
    <location>
        <begin position="310"/>
        <end position="319"/>
    </location>
</feature>
<dbReference type="AlphaFoldDB" id="A0A1Y1WET0"/>
<dbReference type="GO" id="GO:0000329">
    <property type="term" value="C:fungal-type vacuole membrane"/>
    <property type="evidence" value="ECO:0007669"/>
    <property type="project" value="TreeGrafter"/>
</dbReference>
<accession>A0A1Y1WET0</accession>
<feature type="compositionally biased region" description="Polar residues" evidence="1">
    <location>
        <begin position="85"/>
        <end position="106"/>
    </location>
</feature>
<dbReference type="RefSeq" id="XP_040745465.1">
    <property type="nucleotide sequence ID" value="XM_040890179.1"/>
</dbReference>
<sequence>MEDEHKTMITQLTDLDDHALDEQAGLFMHPRHKTLKAGQTPRPLSQPFFQPQQVFPDVMNVSAMVERQEQKEQKEHQQHQQQHQTENAPNDSPTPTALVGNRSSGAVSKMNPAGSSSAVAVALAATASASAAQDPVSTTAEPMNLALPAPKGVVGAGNTDVLNVGLAGSIGIGQARSGLRSVSLTRLAGEGSDGLLRTLGSGESLVRDGANNAWPERRGRTPNPPASSDTAGYLQPALRSGTPVETPIEEGDRQLSVETSRPNKAGRKPGKRAGDRPMQGKSSRLFTRRTAASSRGSEEDGSDENEQFIYRNSRSSLRVNSIPEEPYDEREPTGKRRSNRHRLSTYMSGDRRLSSGVGRMGAAMGAMSSISQYPAYGSSPAYAGAGASSGMTTSVGGIGPGSRSGRRVGGRHMVRGSSSNNGHRFSILTQSNNEYGESTEESDLDAEPAGLRSTYNTYARRNSRRFHSNVYYGSSEDLPETTPLFRRHTGQRRKKAGMLTQLLRAMLMSLAILASLFVLAALFNYTSAPLADVEAIKVSNILATEKELLFILHVRSTNPNIREVLVERAEIGVFAGAAIANSTISPPAGLLATNETEPAILLGNVYELSDPMRFAPGSFRLPTTGIKTTQISIHHPGASIGSGDGDDDDSDSGRWRRLLKGPYDLTIRGTLQYTLWQKNYAARICIAKLANSPAENSTMSTFVTAAGLGCEERDDDTITLPHPPVLPFLKIFGRLLWAR</sequence>
<feature type="region of interest" description="Disordered" evidence="1">
    <location>
        <begin position="205"/>
        <end position="341"/>
    </location>
</feature>
<protein>
    <submittedName>
        <fullName evidence="3">Uncharacterized protein</fullName>
    </submittedName>
</protein>
<comment type="caution">
    <text evidence="3">The sequence shown here is derived from an EMBL/GenBank/DDBJ whole genome shotgun (WGS) entry which is preliminary data.</text>
</comment>
<feature type="region of interest" description="Disordered" evidence="1">
    <location>
        <begin position="634"/>
        <end position="653"/>
    </location>
</feature>
<dbReference type="InterPro" id="IPR024260">
    <property type="entry name" value="Vac7"/>
</dbReference>
<proteinExistence type="predicted"/>
<dbReference type="EMBL" id="MCFD01000003">
    <property type="protein sequence ID" value="ORX72041.1"/>
    <property type="molecule type" value="Genomic_DNA"/>
</dbReference>
<gene>
    <name evidence="3" type="ORF">DL89DRAFT_291285</name>
</gene>
<dbReference type="Pfam" id="PF12751">
    <property type="entry name" value="Vac7"/>
    <property type="match status" value="1"/>
</dbReference>
<reference evidence="3 4" key="1">
    <citation type="submission" date="2016-07" db="EMBL/GenBank/DDBJ databases">
        <title>Pervasive Adenine N6-methylation of Active Genes in Fungi.</title>
        <authorList>
            <consortium name="DOE Joint Genome Institute"/>
            <person name="Mondo S.J."/>
            <person name="Dannebaum R.O."/>
            <person name="Kuo R.C."/>
            <person name="Labutti K."/>
            <person name="Haridas S."/>
            <person name="Kuo A."/>
            <person name="Salamov A."/>
            <person name="Ahrendt S.R."/>
            <person name="Lipzen A."/>
            <person name="Sullivan W."/>
            <person name="Andreopoulos W.B."/>
            <person name="Clum A."/>
            <person name="Lindquist E."/>
            <person name="Daum C."/>
            <person name="Ramamoorthy G.K."/>
            <person name="Gryganskyi A."/>
            <person name="Culley D."/>
            <person name="Magnuson J.K."/>
            <person name="James T.Y."/>
            <person name="O'Malley M.A."/>
            <person name="Stajich J.E."/>
            <person name="Spatafora J.W."/>
            <person name="Visel A."/>
            <person name="Grigoriev I.V."/>
        </authorList>
    </citation>
    <scope>NUCLEOTIDE SEQUENCE [LARGE SCALE GENOMIC DNA]</scope>
    <source>
        <strain evidence="3 4">ATCC 12442</strain>
    </source>
</reference>
<dbReference type="Proteomes" id="UP000193922">
    <property type="component" value="Unassembled WGS sequence"/>
</dbReference>
<evidence type="ECO:0000256" key="2">
    <source>
        <dbReference type="SAM" id="Phobius"/>
    </source>
</evidence>
<dbReference type="GeneID" id="63806827"/>
<keyword evidence="2" id="KW-0812">Transmembrane</keyword>
<feature type="region of interest" description="Disordered" evidence="1">
    <location>
        <begin position="66"/>
        <end position="112"/>
    </location>
</feature>
<dbReference type="GO" id="GO:0010513">
    <property type="term" value="P:positive regulation of phosphatidylinositol biosynthetic process"/>
    <property type="evidence" value="ECO:0007669"/>
    <property type="project" value="TreeGrafter"/>
</dbReference>
<keyword evidence="2" id="KW-0472">Membrane</keyword>
<dbReference type="PANTHER" id="PTHR28258:SF1">
    <property type="entry name" value="VACUOLAR SEGREGATION PROTEIN 7"/>
    <property type="match status" value="1"/>
</dbReference>
<feature type="compositionally biased region" description="Basic residues" evidence="1">
    <location>
        <begin position="404"/>
        <end position="414"/>
    </location>
</feature>
<evidence type="ECO:0000256" key="1">
    <source>
        <dbReference type="SAM" id="MobiDB-lite"/>
    </source>
</evidence>
<keyword evidence="2" id="KW-1133">Transmembrane helix</keyword>
<feature type="region of interest" description="Disordered" evidence="1">
    <location>
        <begin position="387"/>
        <end position="427"/>
    </location>
</feature>
<dbReference type="STRING" id="61395.A0A1Y1WET0"/>
<dbReference type="GO" id="GO:1903778">
    <property type="term" value="P:protein localization to vacuolar membrane"/>
    <property type="evidence" value="ECO:0007669"/>
    <property type="project" value="TreeGrafter"/>
</dbReference>
<dbReference type="OrthoDB" id="1204at2759"/>